<dbReference type="CDD" id="cd11386">
    <property type="entry name" value="MCP_signal"/>
    <property type="match status" value="1"/>
</dbReference>
<organism evidence="13 14">
    <name type="scientific">Pseudohongiella nitratireducens</name>
    <dbReference type="NCBI Taxonomy" id="1768907"/>
    <lineage>
        <taxon>Bacteria</taxon>
        <taxon>Pseudomonadati</taxon>
        <taxon>Pseudomonadota</taxon>
        <taxon>Gammaproteobacteria</taxon>
        <taxon>Pseudomonadales</taxon>
        <taxon>Pseudohongiellaceae</taxon>
        <taxon>Pseudohongiella</taxon>
    </lineage>
</organism>
<dbReference type="PANTHER" id="PTHR11730">
    <property type="entry name" value="AMMONIUM TRANSPORTER"/>
    <property type="match status" value="1"/>
</dbReference>
<evidence type="ECO:0000256" key="8">
    <source>
        <dbReference type="PROSITE-ProRule" id="PRU00284"/>
    </source>
</evidence>
<evidence type="ECO:0000256" key="11">
    <source>
        <dbReference type="SAM" id="SignalP"/>
    </source>
</evidence>
<evidence type="ECO:0000256" key="10">
    <source>
        <dbReference type="SAM" id="Coils"/>
    </source>
</evidence>
<keyword evidence="10" id="KW-0175">Coiled coil</keyword>
<keyword evidence="4 9" id="KW-0812">Transmembrane</keyword>
<evidence type="ECO:0000259" key="12">
    <source>
        <dbReference type="PROSITE" id="PS50111"/>
    </source>
</evidence>
<feature type="transmembrane region" description="Helical" evidence="9">
    <location>
        <begin position="331"/>
        <end position="354"/>
    </location>
</feature>
<reference evidence="13" key="1">
    <citation type="journal article" date="2014" name="Int. J. Syst. Evol. Microbiol.">
        <title>Complete genome sequence of Corynebacterium casei LMG S-19264T (=DSM 44701T), isolated from a smear-ripened cheese.</title>
        <authorList>
            <consortium name="US DOE Joint Genome Institute (JGI-PGF)"/>
            <person name="Walter F."/>
            <person name="Albersmeier A."/>
            <person name="Kalinowski J."/>
            <person name="Ruckert C."/>
        </authorList>
    </citation>
    <scope>NUCLEOTIDE SEQUENCE</scope>
    <source>
        <strain evidence="13">CGMCC 1.15425</strain>
    </source>
</reference>
<keyword evidence="6 9" id="KW-0472">Membrane</keyword>
<evidence type="ECO:0000313" key="13">
    <source>
        <dbReference type="EMBL" id="GFZ83491.1"/>
    </source>
</evidence>
<evidence type="ECO:0000256" key="9">
    <source>
        <dbReference type="RuleBase" id="RU362002"/>
    </source>
</evidence>
<comment type="caution">
    <text evidence="13">The sequence shown here is derived from an EMBL/GenBank/DDBJ whole genome shotgun (WGS) entry which is preliminary data.</text>
</comment>
<keyword evidence="3 9" id="KW-0813">Transport</keyword>
<evidence type="ECO:0000256" key="3">
    <source>
        <dbReference type="ARBA" id="ARBA00022448"/>
    </source>
</evidence>
<comment type="subcellular location">
    <subcellularLocation>
        <location evidence="9">Cell membrane</location>
        <topology evidence="9">Multi-pass membrane protein</topology>
    </subcellularLocation>
    <subcellularLocation>
        <location evidence="1">Membrane</location>
        <topology evidence="1">Multi-pass membrane protein</topology>
    </subcellularLocation>
</comment>
<gene>
    <name evidence="13" type="primary">amtB</name>
    <name evidence="13" type="ORF">GCM10011403_28880</name>
</gene>
<keyword evidence="14" id="KW-1185">Reference proteome</keyword>
<feature type="transmembrane region" description="Helical" evidence="9">
    <location>
        <begin position="247"/>
        <end position="269"/>
    </location>
</feature>
<evidence type="ECO:0000256" key="1">
    <source>
        <dbReference type="ARBA" id="ARBA00004141"/>
    </source>
</evidence>
<feature type="transmembrane region" description="Helical" evidence="9">
    <location>
        <begin position="72"/>
        <end position="92"/>
    </location>
</feature>
<dbReference type="Gene3D" id="1.10.3430.10">
    <property type="entry name" value="Ammonium transporter AmtB like domains"/>
    <property type="match status" value="1"/>
</dbReference>
<evidence type="ECO:0000256" key="6">
    <source>
        <dbReference type="ARBA" id="ARBA00023136"/>
    </source>
</evidence>
<evidence type="ECO:0000256" key="2">
    <source>
        <dbReference type="ARBA" id="ARBA00005887"/>
    </source>
</evidence>
<dbReference type="RefSeq" id="WP_082866725.1">
    <property type="nucleotide sequence ID" value="NZ_BMIY01000014.1"/>
</dbReference>
<dbReference type="SMART" id="SM00283">
    <property type="entry name" value="MA"/>
    <property type="match status" value="1"/>
</dbReference>
<feature type="transmembrane region" description="Helical" evidence="9">
    <location>
        <begin position="281"/>
        <end position="299"/>
    </location>
</feature>
<protein>
    <recommendedName>
        <fullName evidence="9">Ammonium transporter</fullName>
    </recommendedName>
</protein>
<reference evidence="13" key="2">
    <citation type="submission" date="2020-09" db="EMBL/GenBank/DDBJ databases">
        <authorList>
            <person name="Sun Q."/>
            <person name="Zhou Y."/>
        </authorList>
    </citation>
    <scope>NUCLEOTIDE SEQUENCE</scope>
    <source>
        <strain evidence="13">CGMCC 1.15425</strain>
    </source>
</reference>
<feature type="signal peptide" evidence="11">
    <location>
        <begin position="1"/>
        <end position="18"/>
    </location>
</feature>
<feature type="transmembrane region" description="Helical" evidence="9">
    <location>
        <begin position="213"/>
        <end position="235"/>
    </location>
</feature>
<keyword evidence="5 9" id="KW-1133">Transmembrane helix</keyword>
<dbReference type="Pfam" id="PF00015">
    <property type="entry name" value="MCPsignal"/>
    <property type="match status" value="1"/>
</dbReference>
<proteinExistence type="inferred from homology"/>
<dbReference type="InterPro" id="IPR001905">
    <property type="entry name" value="Ammonium_transpt"/>
</dbReference>
<dbReference type="Pfam" id="PF00909">
    <property type="entry name" value="Ammonium_transp"/>
    <property type="match status" value="1"/>
</dbReference>
<keyword evidence="7 9" id="KW-0924">Ammonia transport</keyword>
<evidence type="ECO:0000256" key="4">
    <source>
        <dbReference type="ARBA" id="ARBA00022692"/>
    </source>
</evidence>
<dbReference type="OrthoDB" id="9816034at2"/>
<feature type="transmembrane region" description="Helical" evidence="9">
    <location>
        <begin position="31"/>
        <end position="51"/>
    </location>
</feature>
<feature type="transmembrane region" description="Helical" evidence="9">
    <location>
        <begin position="112"/>
        <end position="134"/>
    </location>
</feature>
<dbReference type="SUPFAM" id="SSF58104">
    <property type="entry name" value="Methyl-accepting chemotaxis protein (MCP) signaling domain"/>
    <property type="match status" value="1"/>
</dbReference>
<feature type="chain" id="PRO_5036903881" description="Ammonium transporter" evidence="11">
    <location>
        <begin position="19"/>
        <end position="743"/>
    </location>
</feature>
<comment type="similarity">
    <text evidence="2 9">Belongs to the ammonia transporter channel (TC 1.A.11.2) family.</text>
</comment>
<dbReference type="GO" id="GO:0097272">
    <property type="term" value="P:ammonium homeostasis"/>
    <property type="evidence" value="ECO:0007669"/>
    <property type="project" value="TreeGrafter"/>
</dbReference>
<feature type="transmembrane region" description="Helical" evidence="9">
    <location>
        <begin position="141"/>
        <end position="162"/>
    </location>
</feature>
<sequence>MYLALLVPTLFFSSSSFAAEAGTELTLNLDLIWLSICTGLVLFMQAGFTLFETGLTRAKNTINVALKNICDLAASALVFTLVGYGLMFGDSMGGFWGSSAFLMDGVTEPMDLAVFVFQLVFAGTAATIVSGAVAERMHFNGYLILAIAMVALIYPVAGHWIWNGDGWLAQRGFIDFAGSTVVHSVGGWVALAAAISLGARLGRFDEEGNPIEIPGHSLVMATAGVFILWFGWIGFNAGSTLEASSAIPGIIVNTVLSASAGGVACMLISAFHNGCVQPEKMLNGVIAGLVGITAGCAVVEPAGAIFIGFSSGIVVYYSEKILLLCRVDDPVGAAAAHGFAGAWGTLILAFAAPVANLSAESGMAQFGVQLLGVSAVAVWSLGCGFLLCLLLKSLNMLRVDPDDEDKGLNVAEHGAKTVWLDTLSTMNAIIETGDLTKRAPEEIGTEAGETAQMFNRLLDAFQSSLRELSHASLRLKSDATVLKGNAQTVSESSTLGMANSESLRQSVLEIAGAIREIARRADETASAATQVSSNVGESEADLSRALAEIEQLAQKVEEVASVVQHFDQHAESISLAVDAIQSIGERTNLLALNAAIEAARAGEHGRGFAVVAQEVRDLSSQAQVSAGEISKVVAILQHDASKASLAMNQNLDLARQSAKRAGDTRQSLGEITEAVSVINKMNAEVAVSIQQQTQATNDASDDVEALSSLVKGLNSRADEAGKSSQDVSEMAARLANLTTRYQV</sequence>
<dbReference type="SUPFAM" id="SSF111352">
    <property type="entry name" value="Ammonium transporter"/>
    <property type="match status" value="1"/>
</dbReference>
<dbReference type="GO" id="GO:0006935">
    <property type="term" value="P:chemotaxis"/>
    <property type="evidence" value="ECO:0007669"/>
    <property type="project" value="UniProtKB-ARBA"/>
</dbReference>
<dbReference type="GO" id="GO:0005886">
    <property type="term" value="C:plasma membrane"/>
    <property type="evidence" value="ECO:0007669"/>
    <property type="project" value="UniProtKB-SubCell"/>
</dbReference>
<dbReference type="Gene3D" id="1.10.287.950">
    <property type="entry name" value="Methyl-accepting chemotaxis protein"/>
    <property type="match status" value="1"/>
</dbReference>
<feature type="domain" description="Methyl-accepting transducer" evidence="12">
    <location>
        <begin position="471"/>
        <end position="707"/>
    </location>
</feature>
<keyword evidence="8" id="KW-0807">Transducer</keyword>
<dbReference type="AlphaFoldDB" id="A0A916QPB7"/>
<dbReference type="Proteomes" id="UP000627715">
    <property type="component" value="Unassembled WGS sequence"/>
</dbReference>
<feature type="transmembrane region" description="Helical" evidence="9">
    <location>
        <begin position="182"/>
        <end position="201"/>
    </location>
</feature>
<name>A0A916QPB7_9GAMM</name>
<dbReference type="GO" id="GO:0008519">
    <property type="term" value="F:ammonium channel activity"/>
    <property type="evidence" value="ECO:0007669"/>
    <property type="project" value="InterPro"/>
</dbReference>
<feature type="coiled-coil region" evidence="10">
    <location>
        <begin position="535"/>
        <end position="562"/>
    </location>
</feature>
<keyword evidence="11" id="KW-0732">Signal</keyword>
<evidence type="ECO:0000313" key="14">
    <source>
        <dbReference type="Proteomes" id="UP000627715"/>
    </source>
</evidence>
<dbReference type="GO" id="GO:0007165">
    <property type="term" value="P:signal transduction"/>
    <property type="evidence" value="ECO:0007669"/>
    <property type="project" value="UniProtKB-KW"/>
</dbReference>
<dbReference type="InterPro" id="IPR024041">
    <property type="entry name" value="NH4_transpt_AmtB-like_dom"/>
</dbReference>
<feature type="transmembrane region" description="Helical" evidence="9">
    <location>
        <begin position="366"/>
        <end position="391"/>
    </location>
</feature>
<evidence type="ECO:0000256" key="5">
    <source>
        <dbReference type="ARBA" id="ARBA00022989"/>
    </source>
</evidence>
<dbReference type="EMBL" id="BMIY01000014">
    <property type="protein sequence ID" value="GFZ83491.1"/>
    <property type="molecule type" value="Genomic_DNA"/>
</dbReference>
<accession>A0A916QPB7</accession>
<dbReference type="PANTHER" id="PTHR11730:SF6">
    <property type="entry name" value="AMMONIUM TRANSPORTER"/>
    <property type="match status" value="1"/>
</dbReference>
<dbReference type="NCBIfam" id="TIGR00836">
    <property type="entry name" value="amt"/>
    <property type="match status" value="1"/>
</dbReference>
<dbReference type="PROSITE" id="PS50111">
    <property type="entry name" value="CHEMOTAXIS_TRANSDUC_2"/>
    <property type="match status" value="1"/>
</dbReference>
<dbReference type="InterPro" id="IPR004089">
    <property type="entry name" value="MCPsignal_dom"/>
</dbReference>
<evidence type="ECO:0000256" key="7">
    <source>
        <dbReference type="ARBA" id="ARBA00023177"/>
    </source>
</evidence>
<dbReference type="InterPro" id="IPR029020">
    <property type="entry name" value="Ammonium/urea_transptr"/>
</dbReference>